<dbReference type="Gene3D" id="1.50.10.10">
    <property type="match status" value="1"/>
</dbReference>
<dbReference type="Gene3D" id="2.60.420.10">
    <property type="entry name" value="Maltose phosphorylase, domain 3"/>
    <property type="match status" value="1"/>
</dbReference>
<dbReference type="InterPro" id="IPR008979">
    <property type="entry name" value="Galactose-bd-like_sf"/>
</dbReference>
<evidence type="ECO:0000313" key="2">
    <source>
        <dbReference type="EMBL" id="OMD34557.1"/>
    </source>
</evidence>
<dbReference type="SUPFAM" id="SSF49785">
    <property type="entry name" value="Galactose-binding domain-like"/>
    <property type="match status" value="1"/>
</dbReference>
<gene>
    <name evidence="2" type="ORF">BSO21_11020</name>
</gene>
<dbReference type="Pfam" id="PF17389">
    <property type="entry name" value="Bac_rhamnosid6H"/>
    <property type="match status" value="1"/>
</dbReference>
<keyword evidence="3" id="KW-1185">Reference proteome</keyword>
<dbReference type="SUPFAM" id="SSF48208">
    <property type="entry name" value="Six-hairpin glycosidases"/>
    <property type="match status" value="1"/>
</dbReference>
<accession>A0ABX3GT24</accession>
<dbReference type="PANTHER" id="PTHR34987:SF2">
    <property type="entry name" value="B, PUTATIVE (AFU_ORTHOLOGUE AFUA_7G05040)-RELATED"/>
    <property type="match status" value="1"/>
</dbReference>
<dbReference type="PANTHER" id="PTHR34987">
    <property type="entry name" value="C, PUTATIVE (AFU_ORTHOLOGUE AFUA_3G02880)-RELATED"/>
    <property type="match status" value="1"/>
</dbReference>
<dbReference type="RefSeq" id="WP_076218691.1">
    <property type="nucleotide sequence ID" value="NZ_MPVP01000052.1"/>
</dbReference>
<dbReference type="Proteomes" id="UP000187158">
    <property type="component" value="Unassembled WGS sequence"/>
</dbReference>
<feature type="domain" description="Alpha-L-rhamnosidase six-hairpin glycosidase" evidence="1">
    <location>
        <begin position="399"/>
        <end position="607"/>
    </location>
</feature>
<reference evidence="2 3" key="1">
    <citation type="submission" date="2016-11" db="EMBL/GenBank/DDBJ databases">
        <title>Paenibacillus species isolates.</title>
        <authorList>
            <person name="Beno S.M."/>
        </authorList>
    </citation>
    <scope>NUCLEOTIDE SEQUENCE [LARGE SCALE GENOMIC DNA]</scope>
    <source>
        <strain evidence="2 3">FSL H7-0433</strain>
    </source>
</reference>
<organism evidence="2 3">
    <name type="scientific">Paenibacillus odorifer</name>
    <dbReference type="NCBI Taxonomy" id="189426"/>
    <lineage>
        <taxon>Bacteria</taxon>
        <taxon>Bacillati</taxon>
        <taxon>Bacillota</taxon>
        <taxon>Bacilli</taxon>
        <taxon>Bacillales</taxon>
        <taxon>Paenibacillaceae</taxon>
        <taxon>Paenibacillus</taxon>
    </lineage>
</organism>
<evidence type="ECO:0000259" key="1">
    <source>
        <dbReference type="Pfam" id="PF17389"/>
    </source>
</evidence>
<protein>
    <recommendedName>
        <fullName evidence="1">Alpha-L-rhamnosidase six-hairpin glycosidase domain-containing protein</fullName>
    </recommendedName>
</protein>
<proteinExistence type="predicted"/>
<sequence>MAAKEWGDWGARWIWPQEEQGSADREQQHERAYFRRVFELPAGIGKTCTLDLAITADSRYRLFVNGQRLWAGPCKGHGHIQYYEEFSLDNVLQPGLNVLAVMVVHYAGTTPFELGEDGPLSVWRSQKGGLLVEAAVTQGGQLVQELNTDSSWKSIKDRRYKLQQFPIIRWMGGLEEVEGDAALLDWTLPEYDDSAWLASGIVQPVRDEYGQLTPWQLARRPIPLLYEREQFFLKLMRSSSGVGQAFFEEGHSLELRNGDGGASPNAVLPSAGITIEAGQHFWLELDAGELTTGYLQLRLLGGKGSRITLLCAECYEEETGDDEIRRKAVRDNTKEHVLRGGYDSYHPAGYGISARMEIYEPFWFRTFRYVRLEVQAGVEPLTISSFSYRETGYPLQPEGNFHCSDEQYNQLWELSVRTLQRCMHETYEDTPYYEQLQYTMDTKLMMEFTYLLSGDDRLARRAMEDYKASQLPNGMLQSRYPSVLPQVIPSFSLYWIGMIHDHYRSFGDMALVNQYRLALLSVLDWFDQHLTPEGLVDRTPRQYWNYFDWVEEWPLGAPDCTDDAPATVLSLMYAAALEQAAELLAASGWTQIAGELRQRKAAVNAAVMDCCRLTNSLLFRDSPEATAGTQHSQHTQVWAVLAGTVDVVEGAALLESTLTDTSLAKLSLPMSYYLYRALEKCGMYDRSFGLWTRWLKQLELNLTTLPEIDSTGTRSDCHAWSALPITEFTRGILGVQQGIEGITIKPHYGELRQASGTVSTSIGPINIKWEIRSVTGQEIFHMKASWQTGSAITIILPNHEVHETDEGSFYKEIDISHLSC</sequence>
<dbReference type="Gene3D" id="2.60.120.260">
    <property type="entry name" value="Galactose-binding domain-like"/>
    <property type="match status" value="2"/>
</dbReference>
<dbReference type="EMBL" id="MPVP01000052">
    <property type="protein sequence ID" value="OMD34557.1"/>
    <property type="molecule type" value="Genomic_DNA"/>
</dbReference>
<comment type="caution">
    <text evidence="2">The sequence shown here is derived from an EMBL/GenBank/DDBJ whole genome shotgun (WGS) entry which is preliminary data.</text>
</comment>
<dbReference type="InterPro" id="IPR035396">
    <property type="entry name" value="Bac_rhamnosid6H"/>
</dbReference>
<dbReference type="InterPro" id="IPR012341">
    <property type="entry name" value="6hp_glycosidase-like_sf"/>
</dbReference>
<dbReference type="InterPro" id="IPR008928">
    <property type="entry name" value="6-hairpin_glycosidase_sf"/>
</dbReference>
<evidence type="ECO:0000313" key="3">
    <source>
        <dbReference type="Proteomes" id="UP000187158"/>
    </source>
</evidence>
<name>A0ABX3GT24_9BACL</name>